<evidence type="ECO:0000256" key="4">
    <source>
        <dbReference type="ARBA" id="ARBA00023136"/>
    </source>
</evidence>
<reference evidence="6 7" key="1">
    <citation type="submission" date="2013-02" db="EMBL/GenBank/DDBJ databases">
        <authorList>
            <person name="Hannick L."/>
            <person name="Zafar N."/>
            <person name="Lorenzi H."/>
            <person name="Ali I.A."/>
            <person name="Petri W.P."/>
            <person name="Caler E."/>
        </authorList>
    </citation>
    <scope>NUCLEOTIDE SEQUENCE [LARGE SCALE GENOMIC DNA]</scope>
    <source>
        <strain evidence="6 7">KU27</strain>
    </source>
</reference>
<dbReference type="PANTHER" id="PTHR10529">
    <property type="entry name" value="AP COMPLEX SUBUNIT MU"/>
    <property type="match status" value="1"/>
</dbReference>
<dbReference type="GO" id="GO:0012505">
    <property type="term" value="C:endomembrane system"/>
    <property type="evidence" value="ECO:0007669"/>
    <property type="project" value="UniProtKB-SubCell"/>
</dbReference>
<evidence type="ECO:0000256" key="1">
    <source>
        <dbReference type="ARBA" id="ARBA00004308"/>
    </source>
</evidence>
<dbReference type="Gene3D" id="3.30.450.60">
    <property type="match status" value="1"/>
</dbReference>
<dbReference type="Proteomes" id="UP000011755">
    <property type="component" value="Unassembled WGS sequence"/>
</dbReference>
<evidence type="ECO:0000313" key="7">
    <source>
        <dbReference type="Proteomes" id="UP000011755"/>
    </source>
</evidence>
<proteinExistence type="predicted"/>
<keyword evidence="4" id="KW-0472">Membrane</keyword>
<dbReference type="InterPro" id="IPR022775">
    <property type="entry name" value="AP_mu_sigma_su"/>
</dbReference>
<dbReference type="SUPFAM" id="SSF64356">
    <property type="entry name" value="SNARE-like"/>
    <property type="match status" value="1"/>
</dbReference>
<dbReference type="FunFam" id="3.30.450.60:FF:000002">
    <property type="entry name" value="AP-2 complex subunit mu, putative"/>
    <property type="match status" value="1"/>
</dbReference>
<dbReference type="OrthoDB" id="10259133at2759"/>
<dbReference type="GO" id="GO:0031201">
    <property type="term" value="C:SNARE complex"/>
    <property type="evidence" value="ECO:0007669"/>
    <property type="project" value="UniProtKB-ARBA"/>
</dbReference>
<evidence type="ECO:0000313" key="6">
    <source>
        <dbReference type="EMBL" id="EMD43467.1"/>
    </source>
</evidence>
<dbReference type="InterPro" id="IPR001392">
    <property type="entry name" value="Clathrin_mu"/>
</dbReference>
<dbReference type="VEuPathDB" id="AmoebaDB:EHI5A_201220"/>
<accession>M2RYA2</accession>
<sequence length="142" mass="16032">MNAKGDLLISRIYRDDVMKGVASAFRSYVLTEKNVLPVKIVGSTVFYHIRVNSLYIVALARSNNNAAVVFEVLHKIVEVFQAYFSTIDENTIKSQYVLIYELLDEILDFGYPQFCTKDELQSLITFGKAKAVQRGNIAIQAT</sequence>
<dbReference type="Pfam" id="PF01217">
    <property type="entry name" value="Clat_adaptor_s"/>
    <property type="match status" value="1"/>
</dbReference>
<keyword evidence="2" id="KW-0813">Transport</keyword>
<dbReference type="GO" id="GO:0030131">
    <property type="term" value="C:clathrin adaptor complex"/>
    <property type="evidence" value="ECO:0007669"/>
    <property type="project" value="InterPro"/>
</dbReference>
<dbReference type="GO" id="GO:0006886">
    <property type="term" value="P:intracellular protein transport"/>
    <property type="evidence" value="ECO:0007669"/>
    <property type="project" value="InterPro"/>
</dbReference>
<dbReference type="PRINTS" id="PR00314">
    <property type="entry name" value="CLATHRINADPT"/>
</dbReference>
<evidence type="ECO:0000256" key="2">
    <source>
        <dbReference type="ARBA" id="ARBA00022448"/>
    </source>
</evidence>
<dbReference type="EMBL" id="KB445279">
    <property type="protein sequence ID" value="EMD43467.1"/>
    <property type="molecule type" value="Genomic_DNA"/>
</dbReference>
<feature type="domain" description="AP complex mu/sigma subunit" evidence="5">
    <location>
        <begin position="42"/>
        <end position="111"/>
    </location>
</feature>
<comment type="subcellular location">
    <subcellularLocation>
        <location evidence="1">Endomembrane system</location>
    </subcellularLocation>
</comment>
<dbReference type="CDD" id="cd14836">
    <property type="entry name" value="AP2_Mu_N"/>
    <property type="match status" value="1"/>
</dbReference>
<evidence type="ECO:0000256" key="3">
    <source>
        <dbReference type="ARBA" id="ARBA00022927"/>
    </source>
</evidence>
<feature type="non-terminal residue" evidence="6">
    <location>
        <position position="142"/>
    </location>
</feature>
<dbReference type="InterPro" id="IPR050431">
    <property type="entry name" value="Adaptor_comp_med_subunit"/>
</dbReference>
<keyword evidence="3" id="KW-0653">Protein transport</keyword>
<dbReference type="InterPro" id="IPR043532">
    <property type="entry name" value="AP2_Mu_N"/>
</dbReference>
<organism evidence="6 7">
    <name type="scientific">Entamoeba histolytica KU27</name>
    <dbReference type="NCBI Taxonomy" id="885311"/>
    <lineage>
        <taxon>Eukaryota</taxon>
        <taxon>Amoebozoa</taxon>
        <taxon>Evosea</taxon>
        <taxon>Archamoebae</taxon>
        <taxon>Mastigamoebida</taxon>
        <taxon>Entamoebidae</taxon>
        <taxon>Entamoeba</taxon>
    </lineage>
</organism>
<dbReference type="AlphaFoldDB" id="M2RYA2"/>
<protein>
    <submittedName>
        <fullName evidence="6">Clathrin coat assembly protein, putative</fullName>
    </submittedName>
</protein>
<evidence type="ECO:0000259" key="5">
    <source>
        <dbReference type="Pfam" id="PF01217"/>
    </source>
</evidence>
<dbReference type="InterPro" id="IPR011012">
    <property type="entry name" value="Longin-like_dom_sf"/>
</dbReference>
<gene>
    <name evidence="6" type="ORF">EHI5A_201220</name>
</gene>
<name>M2RYA2_ENTHI</name>
<dbReference type="GO" id="GO:0016192">
    <property type="term" value="P:vesicle-mediated transport"/>
    <property type="evidence" value="ECO:0007669"/>
    <property type="project" value="InterPro"/>
</dbReference>